<protein>
    <submittedName>
        <fullName evidence="1">Uncharacterized protein</fullName>
    </submittedName>
</protein>
<evidence type="ECO:0000313" key="1">
    <source>
        <dbReference type="EMBL" id="KAJ0024907.1"/>
    </source>
</evidence>
<dbReference type="EMBL" id="CM047745">
    <property type="protein sequence ID" value="KAJ0024907.1"/>
    <property type="molecule type" value="Genomic_DNA"/>
</dbReference>
<proteinExistence type="predicted"/>
<sequence>MDLPLLWANEAHWSMGGLSLKHLRLQGQIEGSVTKLRKEHEKIEKSQDNNNKKKDDSVSLPLALVAIKKRRFLALSDEKEEKEVHQVVEKEKGSYKRKLMKDFVRVARDKE</sequence>
<comment type="caution">
    <text evidence="1">The sequence shown here is derived from an EMBL/GenBank/DDBJ whole genome shotgun (WGS) entry which is preliminary data.</text>
</comment>
<evidence type="ECO:0000313" key="2">
    <source>
        <dbReference type="Proteomes" id="UP001163603"/>
    </source>
</evidence>
<dbReference type="Proteomes" id="UP001163603">
    <property type="component" value="Chromosome 10"/>
</dbReference>
<reference evidence="2" key="1">
    <citation type="journal article" date="2023" name="G3 (Bethesda)">
        <title>Genome assembly and association tests identify interacting loci associated with vigor, precocity, and sex in interspecific pistachio rootstocks.</title>
        <authorList>
            <person name="Palmer W."/>
            <person name="Jacygrad E."/>
            <person name="Sagayaradj S."/>
            <person name="Cavanaugh K."/>
            <person name="Han R."/>
            <person name="Bertier L."/>
            <person name="Beede B."/>
            <person name="Kafkas S."/>
            <person name="Golino D."/>
            <person name="Preece J."/>
            <person name="Michelmore R."/>
        </authorList>
    </citation>
    <scope>NUCLEOTIDE SEQUENCE [LARGE SCALE GENOMIC DNA]</scope>
</reference>
<gene>
    <name evidence="1" type="ORF">Pint_08287</name>
</gene>
<organism evidence="1 2">
    <name type="scientific">Pistacia integerrima</name>
    <dbReference type="NCBI Taxonomy" id="434235"/>
    <lineage>
        <taxon>Eukaryota</taxon>
        <taxon>Viridiplantae</taxon>
        <taxon>Streptophyta</taxon>
        <taxon>Embryophyta</taxon>
        <taxon>Tracheophyta</taxon>
        <taxon>Spermatophyta</taxon>
        <taxon>Magnoliopsida</taxon>
        <taxon>eudicotyledons</taxon>
        <taxon>Gunneridae</taxon>
        <taxon>Pentapetalae</taxon>
        <taxon>rosids</taxon>
        <taxon>malvids</taxon>
        <taxon>Sapindales</taxon>
        <taxon>Anacardiaceae</taxon>
        <taxon>Pistacia</taxon>
    </lineage>
</organism>
<accession>A0ACC0XTW4</accession>
<keyword evidence="2" id="KW-1185">Reference proteome</keyword>
<name>A0ACC0XTW4_9ROSI</name>